<dbReference type="NCBIfam" id="TIGR03389">
    <property type="entry name" value="laccase"/>
    <property type="match status" value="1"/>
</dbReference>
<dbReference type="EC" id="1.10.3.2" evidence="4 13"/>
<dbReference type="InterPro" id="IPR002355">
    <property type="entry name" value="Cu_oxidase_Cu_BS"/>
</dbReference>
<dbReference type="CDD" id="cd13849">
    <property type="entry name" value="CuRO_1_LCC_plant"/>
    <property type="match status" value="1"/>
</dbReference>
<evidence type="ECO:0000256" key="7">
    <source>
        <dbReference type="ARBA" id="ARBA00022723"/>
    </source>
</evidence>
<dbReference type="PROSITE" id="PS00080">
    <property type="entry name" value="MULTICOPPER_OXIDASE2"/>
    <property type="match status" value="1"/>
</dbReference>
<dbReference type="AlphaFoldDB" id="A0A2C9U2A5"/>
<dbReference type="InterPro" id="IPR033138">
    <property type="entry name" value="Cu_oxidase_CS"/>
</dbReference>
<dbReference type="InterPro" id="IPR034288">
    <property type="entry name" value="CuRO_1_LCC"/>
</dbReference>
<dbReference type="GO" id="GO:0046274">
    <property type="term" value="P:lignin catabolic process"/>
    <property type="evidence" value="ECO:0007669"/>
    <property type="project" value="UniProtKB-KW"/>
</dbReference>
<evidence type="ECO:0000313" key="18">
    <source>
        <dbReference type="Proteomes" id="UP000091857"/>
    </source>
</evidence>
<name>A0A2C9U2A5_MANES</name>
<keyword evidence="9 13" id="KW-0560">Oxidoreductase</keyword>
<evidence type="ECO:0000259" key="16">
    <source>
        <dbReference type="Pfam" id="PF07732"/>
    </source>
</evidence>
<evidence type="ECO:0000313" key="17">
    <source>
        <dbReference type="EMBL" id="OAY23666.1"/>
    </source>
</evidence>
<evidence type="ECO:0000256" key="9">
    <source>
        <dbReference type="ARBA" id="ARBA00023002"/>
    </source>
</evidence>
<dbReference type="InterPro" id="IPR045087">
    <property type="entry name" value="Cu-oxidase_fam"/>
</dbReference>
<evidence type="ECO:0000256" key="10">
    <source>
        <dbReference type="ARBA" id="ARBA00023008"/>
    </source>
</evidence>
<evidence type="ECO:0000259" key="15">
    <source>
        <dbReference type="Pfam" id="PF07731"/>
    </source>
</evidence>
<comment type="subcellular location">
    <subcellularLocation>
        <location evidence="2 13">Secreted</location>
        <location evidence="2 13">Extracellular space</location>
        <location evidence="2 13">Apoplast</location>
    </subcellularLocation>
</comment>
<feature type="domain" description="Plastocyanin-like" evidence="15">
    <location>
        <begin position="436"/>
        <end position="550"/>
    </location>
</feature>
<dbReference type="SUPFAM" id="SSF49503">
    <property type="entry name" value="Cupredoxins"/>
    <property type="match status" value="3"/>
</dbReference>
<comment type="caution">
    <text evidence="17">The sequence shown here is derived from an EMBL/GenBank/DDBJ whole genome shotgun (WGS) entry which is preliminary data.</text>
</comment>
<dbReference type="InterPro" id="IPR001117">
    <property type="entry name" value="Cu-oxidase_2nd"/>
</dbReference>
<keyword evidence="5 13" id="KW-0052">Apoplast</keyword>
<gene>
    <name evidence="17" type="ORF">MANES_18G096900v8</name>
</gene>
<dbReference type="FunFam" id="2.60.40.420:FF:000049">
    <property type="entry name" value="Laccase"/>
    <property type="match status" value="1"/>
</dbReference>
<feature type="domain" description="Plastocyanin-like" evidence="16">
    <location>
        <begin position="36"/>
        <end position="147"/>
    </location>
</feature>
<dbReference type="Pfam" id="PF00394">
    <property type="entry name" value="Cu-oxidase"/>
    <property type="match status" value="1"/>
</dbReference>
<evidence type="ECO:0000256" key="1">
    <source>
        <dbReference type="ARBA" id="ARBA00000349"/>
    </source>
</evidence>
<dbReference type="Proteomes" id="UP000091857">
    <property type="component" value="Chromosome 18"/>
</dbReference>
<dbReference type="Gene3D" id="2.60.40.420">
    <property type="entry name" value="Cupredoxins - blue copper proteins"/>
    <property type="match status" value="3"/>
</dbReference>
<dbReference type="CDD" id="cd13875">
    <property type="entry name" value="CuRO_2_LCC_plant"/>
    <property type="match status" value="1"/>
</dbReference>
<evidence type="ECO:0000256" key="13">
    <source>
        <dbReference type="RuleBase" id="RU361119"/>
    </source>
</evidence>
<dbReference type="EMBL" id="CM004404">
    <property type="protein sequence ID" value="OAY23666.1"/>
    <property type="molecule type" value="Genomic_DNA"/>
</dbReference>
<dbReference type="Pfam" id="PF07731">
    <property type="entry name" value="Cu-oxidase_2"/>
    <property type="match status" value="1"/>
</dbReference>
<dbReference type="OrthoDB" id="812467at2759"/>
<dbReference type="CDD" id="cd13897">
    <property type="entry name" value="CuRO_3_LCC_plant"/>
    <property type="match status" value="1"/>
</dbReference>
<comment type="catalytic activity">
    <reaction evidence="1 13">
        <text>4 hydroquinone + O2 = 4 benzosemiquinone + 2 H2O</text>
        <dbReference type="Rhea" id="RHEA:11276"/>
        <dbReference type="ChEBI" id="CHEBI:15377"/>
        <dbReference type="ChEBI" id="CHEBI:15379"/>
        <dbReference type="ChEBI" id="CHEBI:17594"/>
        <dbReference type="ChEBI" id="CHEBI:17977"/>
        <dbReference type="EC" id="1.10.3.2"/>
    </reaction>
</comment>
<accession>A0A2C9U2A5</accession>
<comment type="similarity">
    <text evidence="3 13">Belongs to the multicopper oxidase family.</text>
</comment>
<keyword evidence="11" id="KW-0325">Glycoprotein</keyword>
<dbReference type="InterPro" id="IPR034285">
    <property type="entry name" value="CuRO_2_LCC"/>
</dbReference>
<dbReference type="InterPro" id="IPR034289">
    <property type="entry name" value="CuRO_3_LCC"/>
</dbReference>
<dbReference type="PROSITE" id="PS00079">
    <property type="entry name" value="MULTICOPPER_OXIDASE1"/>
    <property type="match status" value="1"/>
</dbReference>
<keyword evidence="8 13" id="KW-0677">Repeat</keyword>
<keyword evidence="18" id="KW-1185">Reference proteome</keyword>
<dbReference type="InterPro" id="IPR011707">
    <property type="entry name" value="Cu-oxidase-like_N"/>
</dbReference>
<dbReference type="InterPro" id="IPR017761">
    <property type="entry name" value="Laccase"/>
</dbReference>
<sequence>MWFIIKIFCSYVLGFLLFASVLHGRAFVRYKFILEEAPYTRLCSTKNILTVNGQFPGPTLYVTKGDTIIVDVFNKGRYNVTIHWHGVKMPRNPWADGPEYVTQCPIQPGAKFRQKVIFSTEEGTLWWHAHSDWTRATVHGAIIVYPKPPTGYPFPKPHAEVPVIIGEWWKEGITELYDAFLQSGGDPSVSDAYTINGQPGDLYPCSKPETFKLMVDYGRTYLLRIINAAVQDMVFFSIAGHSFTVVGTDASYTKPLTTHYITISPGQTFDVLLKANQPPNHYYMAARVYSAVSDLLIDNTTTTAVIQYNGNYTPSSPPLLPSLPYYNDTSASVNFTASLRSLADEEHQIHVPLNITTRMFITISINTFPCPNDSCAGPNRTRLAASLNNISFEQQSVDVLEAYYYRRNGVFGSKFPNFPPLLFNFTGEYLPLFLEATRRRTEVKILEYNSTVEIVFQGTNVAAGASDHPMHLHGFSFYVIGTGLGNFDKDKDPLGYNLIDPPLQNTIAVPINGWSTIRFTADNPGVWFMHCHLDRHMSWGMDTVFIVKDGEAPKAQLLPPPLDMPPC</sequence>
<evidence type="ECO:0000256" key="8">
    <source>
        <dbReference type="ARBA" id="ARBA00022737"/>
    </source>
</evidence>
<dbReference type="PANTHER" id="PTHR11709">
    <property type="entry name" value="MULTI-COPPER OXIDASE"/>
    <property type="match status" value="1"/>
</dbReference>
<organism evidence="17 18">
    <name type="scientific">Manihot esculenta</name>
    <name type="common">Cassava</name>
    <name type="synonym">Jatropha manihot</name>
    <dbReference type="NCBI Taxonomy" id="3983"/>
    <lineage>
        <taxon>Eukaryota</taxon>
        <taxon>Viridiplantae</taxon>
        <taxon>Streptophyta</taxon>
        <taxon>Embryophyta</taxon>
        <taxon>Tracheophyta</taxon>
        <taxon>Spermatophyta</taxon>
        <taxon>Magnoliopsida</taxon>
        <taxon>eudicotyledons</taxon>
        <taxon>Gunneridae</taxon>
        <taxon>Pentapetalae</taxon>
        <taxon>rosids</taxon>
        <taxon>fabids</taxon>
        <taxon>Malpighiales</taxon>
        <taxon>Euphorbiaceae</taxon>
        <taxon>Crotonoideae</taxon>
        <taxon>Manihoteae</taxon>
        <taxon>Manihot</taxon>
    </lineage>
</organism>
<protein>
    <recommendedName>
        <fullName evidence="4 13">Laccase</fullName>
        <ecNumber evidence="4 13">1.10.3.2</ecNumber>
    </recommendedName>
    <alternativeName>
        <fullName evidence="13">Benzenediol:oxygen oxidoreductase</fullName>
    </alternativeName>
    <alternativeName>
        <fullName evidence="13">Diphenol oxidase</fullName>
    </alternativeName>
    <alternativeName>
        <fullName evidence="13">Urishiol oxidase</fullName>
    </alternativeName>
</protein>
<dbReference type="GO" id="GO:0005507">
    <property type="term" value="F:copper ion binding"/>
    <property type="evidence" value="ECO:0007669"/>
    <property type="project" value="InterPro"/>
</dbReference>
<dbReference type="Pfam" id="PF07732">
    <property type="entry name" value="Cu-oxidase_3"/>
    <property type="match status" value="1"/>
</dbReference>
<evidence type="ECO:0000256" key="4">
    <source>
        <dbReference type="ARBA" id="ARBA00012297"/>
    </source>
</evidence>
<dbReference type="InterPro" id="IPR008972">
    <property type="entry name" value="Cupredoxin"/>
</dbReference>
<evidence type="ECO:0000256" key="12">
    <source>
        <dbReference type="ARBA" id="ARBA00023185"/>
    </source>
</evidence>
<dbReference type="InterPro" id="IPR011706">
    <property type="entry name" value="Cu-oxidase_C"/>
</dbReference>
<keyword evidence="12 13" id="KW-0439">Lignin degradation</keyword>
<comment type="function">
    <text evidence="13">Lignin degradation and detoxification of lignin-derived products.</text>
</comment>
<reference evidence="18" key="1">
    <citation type="journal article" date="2016" name="Nat. Biotechnol.">
        <title>Sequencing wild and cultivated cassava and related species reveals extensive interspecific hybridization and genetic diversity.</title>
        <authorList>
            <person name="Bredeson J.V."/>
            <person name="Lyons J.B."/>
            <person name="Prochnik S.E."/>
            <person name="Wu G.A."/>
            <person name="Ha C.M."/>
            <person name="Edsinger-Gonzales E."/>
            <person name="Grimwood J."/>
            <person name="Schmutz J."/>
            <person name="Rabbi I.Y."/>
            <person name="Egesi C."/>
            <person name="Nauluvula P."/>
            <person name="Lebot V."/>
            <person name="Ndunguru J."/>
            <person name="Mkamilo G."/>
            <person name="Bart R.S."/>
            <person name="Setter T.L."/>
            <person name="Gleadow R.M."/>
            <person name="Kulakow P."/>
            <person name="Ferguson M.E."/>
            <person name="Rounsley S."/>
            <person name="Rokhsar D.S."/>
        </authorList>
    </citation>
    <scope>NUCLEOTIDE SEQUENCE [LARGE SCALE GENOMIC DNA]</scope>
    <source>
        <strain evidence="18">cv. AM560-2</strain>
    </source>
</reference>
<keyword evidence="10 13" id="KW-0186">Copper</keyword>
<dbReference type="Gramene" id="Manes.18G096900.1.v8.1">
    <property type="protein sequence ID" value="Manes.18G096900.1.v8.1.CDS"/>
    <property type="gene ID" value="Manes.18G096900.v8.1"/>
</dbReference>
<keyword evidence="6 13" id="KW-0964">Secreted</keyword>
<dbReference type="GO" id="GO:0016491">
    <property type="term" value="F:oxidoreductase activity"/>
    <property type="evidence" value="ECO:0000318"/>
    <property type="project" value="GO_Central"/>
</dbReference>
<feature type="domain" description="Plastocyanin-like" evidence="14">
    <location>
        <begin position="160"/>
        <end position="311"/>
    </location>
</feature>
<proteinExistence type="inferred from homology"/>
<evidence type="ECO:0000256" key="6">
    <source>
        <dbReference type="ARBA" id="ARBA00022525"/>
    </source>
</evidence>
<comment type="cofactor">
    <cofactor evidence="13">
        <name>Cu cation</name>
        <dbReference type="ChEBI" id="CHEBI:23378"/>
    </cofactor>
    <text evidence="13">Binds 4 Cu cations per monomer.</text>
</comment>
<dbReference type="OMA" id="KMIVHDR"/>
<evidence type="ECO:0000256" key="11">
    <source>
        <dbReference type="ARBA" id="ARBA00023180"/>
    </source>
</evidence>
<evidence type="ECO:0000259" key="14">
    <source>
        <dbReference type="Pfam" id="PF00394"/>
    </source>
</evidence>
<dbReference type="GO" id="GO:0052716">
    <property type="term" value="F:hydroquinone:oxygen oxidoreductase activity"/>
    <property type="evidence" value="ECO:0007669"/>
    <property type="project" value="UniProtKB-EC"/>
</dbReference>
<evidence type="ECO:0000256" key="2">
    <source>
        <dbReference type="ARBA" id="ARBA00004271"/>
    </source>
</evidence>
<evidence type="ECO:0000256" key="5">
    <source>
        <dbReference type="ARBA" id="ARBA00022523"/>
    </source>
</evidence>
<dbReference type="PANTHER" id="PTHR11709:SF443">
    <property type="entry name" value="LACCASE-15"/>
    <property type="match status" value="1"/>
</dbReference>
<evidence type="ECO:0000256" key="3">
    <source>
        <dbReference type="ARBA" id="ARBA00010609"/>
    </source>
</evidence>
<dbReference type="GO" id="GO:0048046">
    <property type="term" value="C:apoplast"/>
    <property type="evidence" value="ECO:0007669"/>
    <property type="project" value="UniProtKB-SubCell"/>
</dbReference>
<keyword evidence="7 13" id="KW-0479">Metal-binding</keyword>